<accession>A0ABR5CK39</accession>
<organism evidence="1 2">
    <name type="scientific">Rhizobium nepotum 39/7</name>
    <dbReference type="NCBI Taxonomy" id="1368418"/>
    <lineage>
        <taxon>Bacteria</taxon>
        <taxon>Pseudomonadati</taxon>
        <taxon>Pseudomonadota</taxon>
        <taxon>Alphaproteobacteria</taxon>
        <taxon>Hyphomicrobiales</taxon>
        <taxon>Rhizobiaceae</taxon>
        <taxon>Rhizobium/Agrobacterium group</taxon>
        <taxon>Rhizobium</taxon>
    </lineage>
</organism>
<evidence type="ECO:0000313" key="1">
    <source>
        <dbReference type="EMBL" id="KJF65218.1"/>
    </source>
</evidence>
<comment type="caution">
    <text evidence="1">The sequence shown here is derived from an EMBL/GenBank/DDBJ whole genome shotgun (WGS) entry which is preliminary data.</text>
</comment>
<evidence type="ECO:0008006" key="3">
    <source>
        <dbReference type="Google" id="ProtNLM"/>
    </source>
</evidence>
<proteinExistence type="predicted"/>
<dbReference type="EMBL" id="JWJH01000051">
    <property type="protein sequence ID" value="KJF65218.1"/>
    <property type="molecule type" value="Genomic_DNA"/>
</dbReference>
<reference evidence="1 2" key="1">
    <citation type="submission" date="2015-03" db="EMBL/GenBank/DDBJ databases">
        <title>Draft Genome Sequences of Agrobacterium nepotum Strain 39/7T (= CFBP 7436T = LMG 26435T) and Agrobacterium sp. Strain KFB 330 (= CFBP 8308 = LMG 28674).</title>
        <authorList>
            <person name="Kuzmanovic N."/>
            <person name="Pulawska J."/>
            <person name="Obradovic A."/>
        </authorList>
    </citation>
    <scope>NUCLEOTIDE SEQUENCE [LARGE SCALE GENOMIC DNA]</scope>
    <source>
        <strain evidence="1 2">39/7</strain>
    </source>
</reference>
<protein>
    <recommendedName>
        <fullName evidence="3">NYN domain-containing protein</fullName>
    </recommendedName>
</protein>
<gene>
    <name evidence="1" type="ORF">RS75_24435</name>
</gene>
<sequence length="78" mass="8484">MRCDLIAVTVGSMTQAAMETVMDAGRSEAAKRRSTTTRAYGNVGHGTGRYRHRLAVLIDGDNVPSQVVDGLFGMRGRW</sequence>
<keyword evidence="2" id="KW-1185">Reference proteome</keyword>
<name>A0ABR5CK39_9HYPH</name>
<dbReference type="Proteomes" id="UP000052068">
    <property type="component" value="Unassembled WGS sequence"/>
</dbReference>
<evidence type="ECO:0000313" key="2">
    <source>
        <dbReference type="Proteomes" id="UP000052068"/>
    </source>
</evidence>